<dbReference type="EMBL" id="ADBJ01000022">
    <property type="protein sequence ID" value="EFA81942.1"/>
    <property type="molecule type" value="Genomic_DNA"/>
</dbReference>
<keyword evidence="2" id="KW-1185">Reference proteome</keyword>
<proteinExistence type="predicted"/>
<dbReference type="Proteomes" id="UP000001396">
    <property type="component" value="Unassembled WGS sequence"/>
</dbReference>
<dbReference type="AlphaFoldDB" id="D3B9N0"/>
<organism evidence="1 2">
    <name type="scientific">Heterostelium pallidum (strain ATCC 26659 / Pp 5 / PN500)</name>
    <name type="common">Cellular slime mold</name>
    <name type="synonym">Polysphondylium pallidum</name>
    <dbReference type="NCBI Taxonomy" id="670386"/>
    <lineage>
        <taxon>Eukaryota</taxon>
        <taxon>Amoebozoa</taxon>
        <taxon>Evosea</taxon>
        <taxon>Eumycetozoa</taxon>
        <taxon>Dictyostelia</taxon>
        <taxon>Acytosteliales</taxon>
        <taxon>Acytosteliaceae</taxon>
        <taxon>Heterostelium</taxon>
    </lineage>
</organism>
<evidence type="ECO:0000313" key="1">
    <source>
        <dbReference type="EMBL" id="EFA81942.1"/>
    </source>
</evidence>
<comment type="caution">
    <text evidence="1">The sequence shown here is derived from an EMBL/GenBank/DDBJ whole genome shotgun (WGS) entry which is preliminary data.</text>
</comment>
<dbReference type="InParanoid" id="D3B9N0"/>
<dbReference type="RefSeq" id="XP_020434059.1">
    <property type="nucleotide sequence ID" value="XM_020576070.1"/>
</dbReference>
<protein>
    <submittedName>
        <fullName evidence="1">Uncharacterized protein</fullName>
    </submittedName>
</protein>
<accession>D3B9N0</accession>
<reference evidence="1 2" key="1">
    <citation type="journal article" date="2011" name="Genome Res.">
        <title>Phylogeny-wide analysis of social amoeba genomes highlights ancient origins for complex intercellular communication.</title>
        <authorList>
            <person name="Heidel A.J."/>
            <person name="Lawal H.M."/>
            <person name="Felder M."/>
            <person name="Schilde C."/>
            <person name="Helps N.R."/>
            <person name="Tunggal B."/>
            <person name="Rivero F."/>
            <person name="John U."/>
            <person name="Schleicher M."/>
            <person name="Eichinger L."/>
            <person name="Platzer M."/>
            <person name="Noegel A.A."/>
            <person name="Schaap P."/>
            <person name="Gloeckner G."/>
        </authorList>
    </citation>
    <scope>NUCLEOTIDE SEQUENCE [LARGE SCALE GENOMIC DNA]</scope>
    <source>
        <strain evidence="2">ATCC 26659 / Pp 5 / PN500</strain>
    </source>
</reference>
<gene>
    <name evidence="1" type="ORF">PPL_05176</name>
</gene>
<sequence length="184" mass="20661">MNVLCIIIFIQMEHAISSFSNLSMNYSMIKNTRNVPLPNFDEYQQDYQTPICPGAPIKKYVPIERRGTASSQSVNSGSNISDNNIISETSGLVLFQDISFIGKNPSNYVPPLYTVIPIRFKFTRYCRAIDSDSLGDRISDCEVKLEQVKPVDDSNQFIQVPGEGTSIISEHEQLDSFERLVVLG</sequence>
<name>D3B9N0_HETP5</name>
<evidence type="ECO:0000313" key="2">
    <source>
        <dbReference type="Proteomes" id="UP000001396"/>
    </source>
</evidence>
<dbReference type="GeneID" id="31360662"/>